<keyword evidence="3" id="KW-1185">Reference proteome</keyword>
<reference evidence="2 3" key="1">
    <citation type="journal article" date="2007" name="J. Bacteriol.">
        <title>Whole-genome analysis of the methyl tert-butyl ether-degrading beta-proteobacterium Methylibium petroleiphilum PM1.</title>
        <authorList>
            <person name="Kane S.R."/>
            <person name="Chakicherla A.Y."/>
            <person name="Chain P.S.G."/>
            <person name="Schmidt R."/>
            <person name="Shin M.W."/>
            <person name="Legler T.C."/>
            <person name="Scow K.M."/>
            <person name="Larimer F.W."/>
            <person name="Lucas S.M."/>
            <person name="Richardson P.M."/>
            <person name="Hristova K.R."/>
        </authorList>
    </citation>
    <scope>NUCLEOTIDE SEQUENCE [LARGE SCALE GENOMIC DNA]</scope>
    <source>
        <strain evidence="3">ATCC BAA-1232 / LMG 22953 / PM1</strain>
        <plasmid evidence="2 3">RPME01</plasmid>
    </source>
</reference>
<evidence type="ECO:0000313" key="2">
    <source>
        <dbReference type="EMBL" id="ABM96895.1"/>
    </source>
</evidence>
<keyword evidence="2" id="KW-0614">Plasmid</keyword>
<dbReference type="KEGG" id="mpt:Mpe_B0116"/>
<proteinExistence type="predicted"/>
<evidence type="ECO:0000256" key="1">
    <source>
        <dbReference type="SAM" id="MobiDB-lite"/>
    </source>
</evidence>
<geneLocation type="plasmid" evidence="2 3">
    <name>RPME01</name>
</geneLocation>
<protein>
    <submittedName>
        <fullName evidence="2">Uncharacterized protein</fullName>
    </submittedName>
</protein>
<feature type="region of interest" description="Disordered" evidence="1">
    <location>
        <begin position="51"/>
        <end position="74"/>
    </location>
</feature>
<feature type="compositionally biased region" description="Low complexity" evidence="1">
    <location>
        <begin position="131"/>
        <end position="148"/>
    </location>
</feature>
<sequence length="166" mass="17263">MPGRVESAFIRGLIYQWMLDNQDAPDFEERLARVVNGPGGRLLAMPIGGSQVMHRKKPGPKPGSRKPVATPTVDVPRAQIVMPVVDAPRQPVREQAAHHGAAVGAPLHQPAPAPVHAAPVPPPTAAPAPLDPSELPQPASAADAPTDAGAITDDAMDALAALDTMF</sequence>
<name>A2SMV6_METPP</name>
<dbReference type="AlphaFoldDB" id="A2SMV6"/>
<feature type="compositionally biased region" description="Pro residues" evidence="1">
    <location>
        <begin position="109"/>
        <end position="130"/>
    </location>
</feature>
<feature type="region of interest" description="Disordered" evidence="1">
    <location>
        <begin position="87"/>
        <end position="148"/>
    </location>
</feature>
<gene>
    <name evidence="2" type="ordered locus">Mpe_B0116</name>
</gene>
<dbReference type="EMBL" id="CP000556">
    <property type="protein sequence ID" value="ABM96895.1"/>
    <property type="molecule type" value="Genomic_DNA"/>
</dbReference>
<accession>A2SMV6</accession>
<organism evidence="2 3">
    <name type="scientific">Methylibium petroleiphilum (strain ATCC BAA-1232 / LMG 22953 / PM1)</name>
    <dbReference type="NCBI Taxonomy" id="420662"/>
    <lineage>
        <taxon>Bacteria</taxon>
        <taxon>Pseudomonadati</taxon>
        <taxon>Pseudomonadota</taxon>
        <taxon>Betaproteobacteria</taxon>
        <taxon>Burkholderiales</taxon>
        <taxon>Sphaerotilaceae</taxon>
        <taxon>Methylibium</taxon>
    </lineage>
</organism>
<evidence type="ECO:0000313" key="3">
    <source>
        <dbReference type="Proteomes" id="UP000000366"/>
    </source>
</evidence>
<dbReference type="Proteomes" id="UP000000366">
    <property type="component" value="Plasmid RPME01"/>
</dbReference>
<dbReference type="HOGENOM" id="CLU_1600785_0_0_4"/>